<protein>
    <submittedName>
        <fullName evidence="1">Uncharacterized protein</fullName>
    </submittedName>
</protein>
<reference evidence="1" key="1">
    <citation type="journal article" date="2015" name="Nature">
        <title>Complex archaea that bridge the gap between prokaryotes and eukaryotes.</title>
        <authorList>
            <person name="Spang A."/>
            <person name="Saw J.H."/>
            <person name="Jorgensen S.L."/>
            <person name="Zaremba-Niedzwiedzka K."/>
            <person name="Martijn J."/>
            <person name="Lind A.E."/>
            <person name="van Eijk R."/>
            <person name="Schleper C."/>
            <person name="Guy L."/>
            <person name="Ettema T.J."/>
        </authorList>
    </citation>
    <scope>NUCLEOTIDE SEQUENCE</scope>
</reference>
<name>A0A0F8Y103_9ZZZZ</name>
<proteinExistence type="predicted"/>
<dbReference type="AlphaFoldDB" id="A0A0F8Y103"/>
<feature type="non-terminal residue" evidence="1">
    <location>
        <position position="76"/>
    </location>
</feature>
<evidence type="ECO:0000313" key="1">
    <source>
        <dbReference type="EMBL" id="KKK74933.1"/>
    </source>
</evidence>
<accession>A0A0F8Y103</accession>
<sequence length="76" mass="8849">MKAFVITLKNNSYSNEVANRCIQSAAKYGLILKKFFGVDKLQAEQFMINENLEWTWANNNTEETICEKTGLRMHPY</sequence>
<comment type="caution">
    <text evidence="1">The sequence shown here is derived from an EMBL/GenBank/DDBJ whole genome shotgun (WGS) entry which is preliminary data.</text>
</comment>
<organism evidence="1">
    <name type="scientific">marine sediment metagenome</name>
    <dbReference type="NCBI Taxonomy" id="412755"/>
    <lineage>
        <taxon>unclassified sequences</taxon>
        <taxon>metagenomes</taxon>
        <taxon>ecological metagenomes</taxon>
    </lineage>
</organism>
<gene>
    <name evidence="1" type="ORF">LCGC14_2878780</name>
</gene>
<dbReference type="EMBL" id="LAZR01056087">
    <property type="protein sequence ID" value="KKK74933.1"/>
    <property type="molecule type" value="Genomic_DNA"/>
</dbReference>